<dbReference type="PANTHER" id="PTHR47643:SF2">
    <property type="entry name" value="TPR DOMAIN PROTEIN (AFU_ORTHOLOGUE AFUA_5G12710)"/>
    <property type="match status" value="1"/>
</dbReference>
<keyword evidence="4" id="KW-1185">Reference proteome</keyword>
<dbReference type="Proteomes" id="UP000711996">
    <property type="component" value="Unassembled WGS sequence"/>
</dbReference>
<dbReference type="PANTHER" id="PTHR47643">
    <property type="entry name" value="TPR DOMAIN PROTEIN (AFU_ORTHOLOGUE AFUA_5G12710)"/>
    <property type="match status" value="1"/>
</dbReference>
<dbReference type="InterPro" id="IPR053209">
    <property type="entry name" value="Gramillin-biosynth_MTr"/>
</dbReference>
<dbReference type="PROSITE" id="PS50280">
    <property type="entry name" value="SET"/>
    <property type="match status" value="1"/>
</dbReference>
<keyword evidence="1" id="KW-0802">TPR repeat</keyword>
<dbReference type="AlphaFoldDB" id="A0A9P5K929"/>
<dbReference type="EMBL" id="QPMT01000005">
    <property type="protein sequence ID" value="KAF4863910.1"/>
    <property type="molecule type" value="Genomic_DNA"/>
</dbReference>
<comment type="caution">
    <text evidence="3">The sequence shown here is derived from an EMBL/GenBank/DDBJ whole genome shotgun (WGS) entry which is preliminary data.</text>
</comment>
<dbReference type="PROSITE" id="PS50005">
    <property type="entry name" value="TPR"/>
    <property type="match status" value="1"/>
</dbReference>
<dbReference type="Gene3D" id="2.170.270.10">
    <property type="entry name" value="SET domain"/>
    <property type="match status" value="1"/>
</dbReference>
<reference evidence="3" key="1">
    <citation type="submission" date="2019-06" db="EMBL/GenBank/DDBJ databases">
        <authorList>
            <person name="Gan P."/>
            <person name="Shirasu K."/>
        </authorList>
    </citation>
    <scope>NUCLEOTIDE SEQUENCE [LARGE SCALE GENOMIC DNA]</scope>
    <source>
        <strain evidence="3">CAD2</strain>
    </source>
</reference>
<evidence type="ECO:0000256" key="1">
    <source>
        <dbReference type="PROSITE-ProRule" id="PRU00339"/>
    </source>
</evidence>
<organism evidence="3 4">
    <name type="scientific">Colletotrichum siamense</name>
    <name type="common">Anthracnose fungus</name>
    <dbReference type="NCBI Taxonomy" id="690259"/>
    <lineage>
        <taxon>Eukaryota</taxon>
        <taxon>Fungi</taxon>
        <taxon>Dikarya</taxon>
        <taxon>Ascomycota</taxon>
        <taxon>Pezizomycotina</taxon>
        <taxon>Sordariomycetes</taxon>
        <taxon>Hypocreomycetidae</taxon>
        <taxon>Glomerellales</taxon>
        <taxon>Glomerellaceae</taxon>
        <taxon>Colletotrichum</taxon>
        <taxon>Colletotrichum gloeosporioides species complex</taxon>
    </lineage>
</organism>
<evidence type="ECO:0000313" key="3">
    <source>
        <dbReference type="EMBL" id="KAF4863910.1"/>
    </source>
</evidence>
<dbReference type="SUPFAM" id="SSF82199">
    <property type="entry name" value="SET domain"/>
    <property type="match status" value="1"/>
</dbReference>
<gene>
    <name evidence="3" type="primary">SET5</name>
    <name evidence="3" type="ORF">CGCSCA2_v002267</name>
</gene>
<protein>
    <recommendedName>
        <fullName evidence="2">SET domain-containing protein</fullName>
    </recommendedName>
</protein>
<dbReference type="SUPFAM" id="SSF48452">
    <property type="entry name" value="TPR-like"/>
    <property type="match status" value="1"/>
</dbReference>
<dbReference type="InterPro" id="IPR011990">
    <property type="entry name" value="TPR-like_helical_dom_sf"/>
</dbReference>
<accession>A0A9P5K929</accession>
<dbReference type="OrthoDB" id="1028014at2759"/>
<dbReference type="SMART" id="SM00317">
    <property type="entry name" value="SET"/>
    <property type="match status" value="1"/>
</dbReference>
<sequence length="742" mass="83319">MAVDKNEEVEAPSATDPTINTVDFNLQIGVEEILVDVDPDVSLEFLQKAEAHAGKPPPTRVPKEALLRMHNRYVEQQQTAGQEKAPRMVKKVVLALAYPPSCKPIKALSPIRLDELLVETHHEEKYLVVKAISPPYQGAGTITVVEDEHGNVDKLALYNQSISNILQSIPEGTIVLIKEPYYKFSGENDYMLCVDHPSDIIRLQQGQDESLIPTPWRESQDTREAVDLGAAGDKAFISKDLPLAVENYTKALEMAGDADHPFRSGMFSKRASINLTLKRFDDAFSDALASIGGPSDWKAYFLAARASYELTDFQTSKEHFESALALNPPTSNVQKEYERCLARLEEEKGVYDFPDMAKDVTPKNIHIDRASFLSRTEIRESPHHGRGLFATEDIKAGDLVFAEKATSVPNEFNPEHNSAAAYAQLIELCADNPTMHKKVLDLYGGTYKRSGLEGTEVDGKPIIDVFLLESIRRKNCFSGAHVSAQAANGEWNMWKNGMSRGLWVYSAYANHSCLPNCNRSFVGDMLVVRATVDIPKGTEITHIYLPPKAAFLLRVPQFRRTWGFECSCDLCDGEAKSPLEQHKKRVSALAELQRTIKKKNPVKFHPDATIRQIERMAGKLAALHEPEVYDDLKLPRLMLVWPTMWLVEALHTRKQWAKVIKWGSEVFRNFGFVEPVRGDRLWMYKDTQAVTTFEVIKALKLTADAYDATGQEDLARDCRDAARTGLVCMVGWVTDESFEAFR</sequence>
<dbReference type="Pfam" id="PF00856">
    <property type="entry name" value="SET"/>
    <property type="match status" value="1"/>
</dbReference>
<evidence type="ECO:0000313" key="4">
    <source>
        <dbReference type="Proteomes" id="UP000711996"/>
    </source>
</evidence>
<dbReference type="InterPro" id="IPR046341">
    <property type="entry name" value="SET_dom_sf"/>
</dbReference>
<dbReference type="Gene3D" id="1.25.40.10">
    <property type="entry name" value="Tetratricopeptide repeat domain"/>
    <property type="match status" value="1"/>
</dbReference>
<feature type="domain" description="SET" evidence="2">
    <location>
        <begin position="374"/>
        <end position="545"/>
    </location>
</feature>
<feature type="repeat" description="TPR" evidence="1">
    <location>
        <begin position="297"/>
        <end position="330"/>
    </location>
</feature>
<proteinExistence type="predicted"/>
<evidence type="ECO:0000259" key="2">
    <source>
        <dbReference type="PROSITE" id="PS50280"/>
    </source>
</evidence>
<dbReference type="InterPro" id="IPR019734">
    <property type="entry name" value="TPR_rpt"/>
</dbReference>
<name>A0A9P5K929_COLSI</name>
<dbReference type="InterPro" id="IPR001214">
    <property type="entry name" value="SET_dom"/>
</dbReference>